<evidence type="ECO:0008006" key="3">
    <source>
        <dbReference type="Google" id="ProtNLM"/>
    </source>
</evidence>
<dbReference type="KEGG" id="cmt:CCM_02486"/>
<dbReference type="eggNOG" id="ENOG502SSGU">
    <property type="taxonomic scope" value="Eukaryota"/>
</dbReference>
<dbReference type="Proteomes" id="UP000001610">
    <property type="component" value="Unassembled WGS sequence"/>
</dbReference>
<proteinExistence type="predicted"/>
<reference evidence="1 2" key="1">
    <citation type="journal article" date="2011" name="Genome Biol.">
        <title>Genome sequence of the insect pathogenic fungus Cordyceps militaris, a valued traditional Chinese medicine.</title>
        <authorList>
            <person name="Zheng P."/>
            <person name="Xia Y."/>
            <person name="Xiao G."/>
            <person name="Xiong C."/>
            <person name="Hu X."/>
            <person name="Zhang S."/>
            <person name="Zheng H."/>
            <person name="Huang Y."/>
            <person name="Zhou Y."/>
            <person name="Wang S."/>
            <person name="Zhao G.P."/>
            <person name="Liu X."/>
            <person name="St Leger R.J."/>
            <person name="Wang C."/>
        </authorList>
    </citation>
    <scope>NUCLEOTIDE SEQUENCE [LARGE SCALE GENOMIC DNA]</scope>
    <source>
        <strain evidence="1 2">CM01</strain>
    </source>
</reference>
<evidence type="ECO:0000313" key="1">
    <source>
        <dbReference type="EMBL" id="EGX94215.1"/>
    </source>
</evidence>
<dbReference type="OMA" id="ISIYEIC"/>
<dbReference type="OrthoDB" id="3938867at2759"/>
<sequence length="517" mass="58019">MGTDWLMEKRGYFDRIAAYEEGRSFTLTTEKRQGYWGSGSMIMALPLAFDWKQDHIVIVNLDAEVLTIQFGAHFDLSNLPRGTTSWKNAIVPSIYRQYPTVSLDFCGTDQMAESAVVRRTPTRLLEGDRVVRVVPNSSLSSGRDVFLTHALTAIYGAYHTEITRFGLEWQPDSFVLREFVFAILSIASGEAEFISPNYCRAPLGRQLPRGWCDVWFPRRGASPAAERLATFGSLFHEEGQKAGAAPAENIYWMKGVVVKVSTVVDGVAIQEAVAWGQAQGKHAFLVVVISIYEICFAEVHTGDDKQLVIRFSEAVKLSPLRWEECVALHPLTRPQSSEEAGMDLTPGETITYRYFTGTAPGLEQHYTGLAALVKFLKVAMIRGIPPQRRSALPPEILARIMSYTDKRTLEKCMRLSQTLCGFGFADFRIDEEWKIAGLPEALRIEGWEDSTEGLLYFRVARQSTGEIVRLVQAVPRVAATRGWCWLPLITGRGTRGVLMDRVPLRFDSTRPQRTIGY</sequence>
<dbReference type="HOGENOM" id="CLU_016701_1_0_1"/>
<dbReference type="VEuPathDB" id="FungiDB:CCM_02486"/>
<protein>
    <recommendedName>
        <fullName evidence="3">F-box domain-containing protein</fullName>
    </recommendedName>
</protein>
<dbReference type="RefSeq" id="XP_006667701.1">
    <property type="nucleotide sequence ID" value="XM_006667638.1"/>
</dbReference>
<gene>
    <name evidence="1" type="ORF">CCM_02486</name>
</gene>
<dbReference type="InParanoid" id="G3J9Z2"/>
<dbReference type="EMBL" id="JH126400">
    <property type="protein sequence ID" value="EGX94215.1"/>
    <property type="molecule type" value="Genomic_DNA"/>
</dbReference>
<dbReference type="AlphaFoldDB" id="G3J9Z2"/>
<evidence type="ECO:0000313" key="2">
    <source>
        <dbReference type="Proteomes" id="UP000001610"/>
    </source>
</evidence>
<organism evidence="1 2">
    <name type="scientific">Cordyceps militaris (strain CM01)</name>
    <name type="common">Caterpillar fungus</name>
    <dbReference type="NCBI Taxonomy" id="983644"/>
    <lineage>
        <taxon>Eukaryota</taxon>
        <taxon>Fungi</taxon>
        <taxon>Dikarya</taxon>
        <taxon>Ascomycota</taxon>
        <taxon>Pezizomycotina</taxon>
        <taxon>Sordariomycetes</taxon>
        <taxon>Hypocreomycetidae</taxon>
        <taxon>Hypocreales</taxon>
        <taxon>Cordycipitaceae</taxon>
        <taxon>Cordyceps</taxon>
    </lineage>
</organism>
<accession>G3J9Z2</accession>
<dbReference type="GeneID" id="18164513"/>
<dbReference type="STRING" id="983644.G3J9Z2"/>
<name>G3J9Z2_CORMM</name>
<keyword evidence="2" id="KW-1185">Reference proteome</keyword>